<accession>Q231B3</accession>
<dbReference type="SUPFAM" id="SSF55874">
    <property type="entry name" value="ATPase domain of HSP90 chaperone/DNA topoisomerase II/histidine kinase"/>
    <property type="match status" value="1"/>
</dbReference>
<dbReference type="KEGG" id="tet:TTHERM_00433440"/>
<dbReference type="eggNOG" id="KOG0519">
    <property type="taxonomic scope" value="Eukaryota"/>
</dbReference>
<dbReference type="SMART" id="SM00387">
    <property type="entry name" value="HATPase_c"/>
    <property type="match status" value="1"/>
</dbReference>
<dbReference type="Pfam" id="PF00072">
    <property type="entry name" value="Response_reg"/>
    <property type="match status" value="1"/>
</dbReference>
<reference evidence="6" key="1">
    <citation type="journal article" date="2006" name="PLoS Biol.">
        <title>Macronuclear genome sequence of the ciliate Tetrahymena thermophila, a model eukaryote.</title>
        <authorList>
            <person name="Eisen J.A."/>
            <person name="Coyne R.S."/>
            <person name="Wu M."/>
            <person name="Wu D."/>
            <person name="Thiagarajan M."/>
            <person name="Wortman J.R."/>
            <person name="Badger J.H."/>
            <person name="Ren Q."/>
            <person name="Amedeo P."/>
            <person name="Jones K.M."/>
            <person name="Tallon L.J."/>
            <person name="Delcher A.L."/>
            <person name="Salzberg S.L."/>
            <person name="Silva J.C."/>
            <person name="Haas B.J."/>
            <person name="Majoros W.H."/>
            <person name="Farzad M."/>
            <person name="Carlton J.M."/>
            <person name="Smith R.K. Jr."/>
            <person name="Garg J."/>
            <person name="Pearlman R.E."/>
            <person name="Karrer K.M."/>
            <person name="Sun L."/>
            <person name="Manning G."/>
            <person name="Elde N.C."/>
            <person name="Turkewitz A.P."/>
            <person name="Asai D.J."/>
            <person name="Wilkes D.E."/>
            <person name="Wang Y."/>
            <person name="Cai H."/>
            <person name="Collins K."/>
            <person name="Stewart B.A."/>
            <person name="Lee S.R."/>
            <person name="Wilamowska K."/>
            <person name="Weinberg Z."/>
            <person name="Ruzzo W.L."/>
            <person name="Wloga D."/>
            <person name="Gaertig J."/>
            <person name="Frankel J."/>
            <person name="Tsao C.-C."/>
            <person name="Gorovsky M.A."/>
            <person name="Keeling P.J."/>
            <person name="Waller R.F."/>
            <person name="Patron N.J."/>
            <person name="Cherry J.M."/>
            <person name="Stover N.A."/>
            <person name="Krieger C.J."/>
            <person name="del Toro C."/>
            <person name="Ryder H.F."/>
            <person name="Williamson S.C."/>
            <person name="Barbeau R.A."/>
            <person name="Hamilton E.P."/>
            <person name="Orias E."/>
        </authorList>
    </citation>
    <scope>NUCLEOTIDE SEQUENCE [LARGE SCALE GENOMIC DNA]</scope>
    <source>
        <strain evidence="6">SB210</strain>
    </source>
</reference>
<dbReference type="HOGENOM" id="CLU_324055_0_0_1"/>
<dbReference type="Gene3D" id="3.40.50.2300">
    <property type="match status" value="1"/>
</dbReference>
<dbReference type="Pfam" id="PF00512">
    <property type="entry name" value="HisKA"/>
    <property type="match status" value="1"/>
</dbReference>
<dbReference type="InParanoid" id="Q231B3"/>
<dbReference type="InterPro" id="IPR004358">
    <property type="entry name" value="Sig_transdc_His_kin-like_C"/>
</dbReference>
<evidence type="ECO:0000256" key="1">
    <source>
        <dbReference type="ARBA" id="ARBA00022553"/>
    </source>
</evidence>
<evidence type="ECO:0000313" key="5">
    <source>
        <dbReference type="EMBL" id="EAR91126.2"/>
    </source>
</evidence>
<proteinExistence type="predicted"/>
<dbReference type="InterPro" id="IPR005467">
    <property type="entry name" value="His_kinase_dom"/>
</dbReference>
<evidence type="ECO:0000313" key="6">
    <source>
        <dbReference type="Proteomes" id="UP000009168"/>
    </source>
</evidence>
<dbReference type="InterPro" id="IPR036097">
    <property type="entry name" value="HisK_dim/P_sf"/>
</dbReference>
<keyword evidence="5" id="KW-0808">Transferase</keyword>
<dbReference type="SUPFAM" id="SSF47384">
    <property type="entry name" value="Homodimeric domain of signal transducing histidine kinase"/>
    <property type="match status" value="1"/>
</dbReference>
<keyword evidence="5" id="KW-0418">Kinase</keyword>
<evidence type="ECO:0000259" key="4">
    <source>
        <dbReference type="PROSITE" id="PS50110"/>
    </source>
</evidence>
<keyword evidence="1 2" id="KW-0597">Phosphoprotein</keyword>
<dbReference type="STRING" id="312017.Q231B3"/>
<dbReference type="SMART" id="SM00388">
    <property type="entry name" value="HisKA"/>
    <property type="match status" value="1"/>
</dbReference>
<dbReference type="InterPro" id="IPR001789">
    <property type="entry name" value="Sig_transdc_resp-reg_receiver"/>
</dbReference>
<dbReference type="Gene3D" id="1.10.287.130">
    <property type="match status" value="1"/>
</dbReference>
<gene>
    <name evidence="5" type="ORF">TTHERM_00433440</name>
</gene>
<name>Q231B3_TETTS</name>
<feature type="domain" description="Response regulatory" evidence="4">
    <location>
        <begin position="511"/>
        <end position="629"/>
    </location>
</feature>
<dbReference type="PROSITE" id="PS50109">
    <property type="entry name" value="HIS_KIN"/>
    <property type="match status" value="1"/>
</dbReference>
<dbReference type="GeneID" id="7825262"/>
<dbReference type="InterPro" id="IPR050956">
    <property type="entry name" value="2C_system_His_kinase"/>
</dbReference>
<dbReference type="AlphaFoldDB" id="Q231B3"/>
<dbReference type="PANTHER" id="PTHR43719:SF28">
    <property type="entry name" value="PEROXIDE STRESS-ACTIVATED HISTIDINE KINASE MAK1-RELATED"/>
    <property type="match status" value="1"/>
</dbReference>
<dbReference type="PRINTS" id="PR00344">
    <property type="entry name" value="BCTRLSENSOR"/>
</dbReference>
<dbReference type="Pfam" id="PF02518">
    <property type="entry name" value="HATPase_c"/>
    <property type="match status" value="1"/>
</dbReference>
<dbReference type="CDD" id="cd00082">
    <property type="entry name" value="HisKA"/>
    <property type="match status" value="1"/>
</dbReference>
<dbReference type="PROSITE" id="PS50110">
    <property type="entry name" value="RESPONSE_REGULATORY"/>
    <property type="match status" value="1"/>
</dbReference>
<dbReference type="SMART" id="SM00448">
    <property type="entry name" value="REC"/>
    <property type="match status" value="1"/>
</dbReference>
<dbReference type="InterPro" id="IPR036890">
    <property type="entry name" value="HATPase_C_sf"/>
</dbReference>
<dbReference type="SUPFAM" id="SSF52172">
    <property type="entry name" value="CheY-like"/>
    <property type="match status" value="1"/>
</dbReference>
<dbReference type="PANTHER" id="PTHR43719">
    <property type="entry name" value="TWO-COMPONENT HISTIDINE KINASE"/>
    <property type="match status" value="1"/>
</dbReference>
<dbReference type="EMBL" id="GG662532">
    <property type="protein sequence ID" value="EAR91126.2"/>
    <property type="molecule type" value="Genomic_DNA"/>
</dbReference>
<dbReference type="InterPro" id="IPR003594">
    <property type="entry name" value="HATPase_dom"/>
</dbReference>
<dbReference type="RefSeq" id="XP_001011371.2">
    <property type="nucleotide sequence ID" value="XM_001011371.2"/>
</dbReference>
<dbReference type="GO" id="GO:0000155">
    <property type="term" value="F:phosphorelay sensor kinase activity"/>
    <property type="evidence" value="ECO:0007669"/>
    <property type="project" value="InterPro"/>
</dbReference>
<protein>
    <submittedName>
        <fullName evidence="5">ATPase, histidine kinase-, DNA gyrase B</fullName>
    </submittedName>
</protein>
<keyword evidence="6" id="KW-1185">Reference proteome</keyword>
<dbReference type="InterPro" id="IPR011006">
    <property type="entry name" value="CheY-like_superfamily"/>
</dbReference>
<dbReference type="Proteomes" id="UP000009168">
    <property type="component" value="Unassembled WGS sequence"/>
</dbReference>
<dbReference type="OrthoDB" id="60033at2759"/>
<dbReference type="InterPro" id="IPR003661">
    <property type="entry name" value="HisK_dim/P_dom"/>
</dbReference>
<dbReference type="Gene3D" id="3.30.565.10">
    <property type="entry name" value="Histidine kinase-like ATPase, C-terminal domain"/>
    <property type="match status" value="1"/>
</dbReference>
<organism evidence="5 6">
    <name type="scientific">Tetrahymena thermophila (strain SB210)</name>
    <dbReference type="NCBI Taxonomy" id="312017"/>
    <lineage>
        <taxon>Eukaryota</taxon>
        <taxon>Sar</taxon>
        <taxon>Alveolata</taxon>
        <taxon>Ciliophora</taxon>
        <taxon>Intramacronucleata</taxon>
        <taxon>Oligohymenophorea</taxon>
        <taxon>Hymenostomatida</taxon>
        <taxon>Tetrahymenina</taxon>
        <taxon>Tetrahymenidae</taxon>
        <taxon>Tetrahymena</taxon>
    </lineage>
</organism>
<sequence>MLNQISFEVFVTLMFYWSEKAKKQNFLETNQKIQQLSLHHDIINKLIPSSMIILQFKSKSDYKILYANQSCLETFRIKDISQLDEILRNVTVDKEYREKKDKIVSVIEDSYLQLFIQNSISLPQKRKDIIKEVDIVDILTSDKLFHHKDMYFNARYSHCYFQNELSALIFLSDETIQRKNEYLKQMNIYKDKLLARISHDLKTPLNCILSISQNFKNHLSNISSFQNDMDIISKNSQLLMHMINDILDYSQIKMQKLKLNCQQFNVRRAILDIFRLVQQQADSQNIQLIAEVNNSLEIFNDENRFKQVILNFIQNSIQYTPSGFIKVKCQRIDLTNELQVSIIDTGKGMDQETIDRLFCKIGTFNKTHLNVDGVGLGLIMSKKLIGFIGHKSSIQVESKLLQGSTFTFSIRQNLKSKQTSNLKIAQTMISVYQTRATQSLSSNQLEKNDSPCNISPTINIEQQFNEDQESLDNNSDLQNQIDENLSQIQAMNEFKTNSFQPSINEETKKLKVMIVDDIYYNIIALKAYLKNFTNLEISEFIFAEDAFLEIQKNQYDIIFSDIQMPIMDGIEFITKVRLLKDKIKQPIVFMISADNQQAHEERLRDLEIQSFIQKPILNQQSFNNLVSSSLIKL</sequence>
<evidence type="ECO:0000259" key="3">
    <source>
        <dbReference type="PROSITE" id="PS50109"/>
    </source>
</evidence>
<feature type="modified residue" description="4-aspartylphosphate" evidence="2">
    <location>
        <position position="561"/>
    </location>
</feature>
<evidence type="ECO:0000256" key="2">
    <source>
        <dbReference type="PROSITE-ProRule" id="PRU00169"/>
    </source>
</evidence>
<feature type="domain" description="Histidine kinase" evidence="3">
    <location>
        <begin position="196"/>
        <end position="414"/>
    </location>
</feature>